<feature type="transmembrane region" description="Helical" evidence="6">
    <location>
        <begin position="145"/>
        <end position="164"/>
    </location>
</feature>
<dbReference type="Pfam" id="PF04191">
    <property type="entry name" value="PEMT"/>
    <property type="match status" value="1"/>
</dbReference>
<evidence type="ECO:0008006" key="9">
    <source>
        <dbReference type="Google" id="ProtNLM"/>
    </source>
</evidence>
<evidence type="ECO:0000256" key="4">
    <source>
        <dbReference type="ARBA" id="ARBA00023136"/>
    </source>
</evidence>
<feature type="region of interest" description="Disordered" evidence="5">
    <location>
        <begin position="1"/>
        <end position="22"/>
    </location>
</feature>
<dbReference type="InterPro" id="IPR052527">
    <property type="entry name" value="Metal_cation-efflux_comp"/>
</dbReference>
<keyword evidence="4 6" id="KW-0472">Membrane</keyword>
<dbReference type="InterPro" id="IPR007318">
    <property type="entry name" value="Phopholipid_MeTrfase"/>
</dbReference>
<keyword evidence="2 6" id="KW-0812">Transmembrane</keyword>
<dbReference type="Proteomes" id="UP001500755">
    <property type="component" value="Unassembled WGS sequence"/>
</dbReference>
<keyword evidence="8" id="KW-1185">Reference proteome</keyword>
<feature type="transmembrane region" description="Helical" evidence="6">
    <location>
        <begin position="68"/>
        <end position="90"/>
    </location>
</feature>
<proteinExistence type="predicted"/>
<dbReference type="Gene3D" id="1.20.120.1630">
    <property type="match status" value="1"/>
</dbReference>
<organism evidence="7 8">
    <name type="scientific">Brevibacterium samyangense</name>
    <dbReference type="NCBI Taxonomy" id="366888"/>
    <lineage>
        <taxon>Bacteria</taxon>
        <taxon>Bacillati</taxon>
        <taxon>Actinomycetota</taxon>
        <taxon>Actinomycetes</taxon>
        <taxon>Micrococcales</taxon>
        <taxon>Brevibacteriaceae</taxon>
        <taxon>Brevibacterium</taxon>
    </lineage>
</organism>
<evidence type="ECO:0000256" key="1">
    <source>
        <dbReference type="ARBA" id="ARBA00004127"/>
    </source>
</evidence>
<accession>A0ABP5F0C1</accession>
<dbReference type="PANTHER" id="PTHR43847">
    <property type="entry name" value="BLL3993 PROTEIN"/>
    <property type="match status" value="1"/>
</dbReference>
<evidence type="ECO:0000256" key="2">
    <source>
        <dbReference type="ARBA" id="ARBA00022692"/>
    </source>
</evidence>
<comment type="caution">
    <text evidence="7">The sequence shown here is derived from an EMBL/GenBank/DDBJ whole genome shotgun (WGS) entry which is preliminary data.</text>
</comment>
<evidence type="ECO:0000256" key="5">
    <source>
        <dbReference type="SAM" id="MobiDB-lite"/>
    </source>
</evidence>
<dbReference type="PANTHER" id="PTHR43847:SF1">
    <property type="entry name" value="BLL3993 PROTEIN"/>
    <property type="match status" value="1"/>
</dbReference>
<keyword evidence="3 6" id="KW-1133">Transmembrane helix</keyword>
<name>A0ABP5F0C1_9MICO</name>
<feature type="transmembrane region" description="Helical" evidence="6">
    <location>
        <begin position="111"/>
        <end position="133"/>
    </location>
</feature>
<evidence type="ECO:0000256" key="3">
    <source>
        <dbReference type="ARBA" id="ARBA00022989"/>
    </source>
</evidence>
<feature type="compositionally biased region" description="Low complexity" evidence="5">
    <location>
        <begin position="1"/>
        <end position="13"/>
    </location>
</feature>
<gene>
    <name evidence="7" type="ORF">GCM10009755_25300</name>
</gene>
<evidence type="ECO:0000313" key="7">
    <source>
        <dbReference type="EMBL" id="GAA2012677.1"/>
    </source>
</evidence>
<comment type="subcellular location">
    <subcellularLocation>
        <location evidence="1">Endomembrane system</location>
        <topology evidence="1">Multi-pass membrane protein</topology>
    </subcellularLocation>
</comment>
<dbReference type="EMBL" id="BAAANO010000026">
    <property type="protein sequence ID" value="GAA2012677.1"/>
    <property type="molecule type" value="Genomic_DNA"/>
</dbReference>
<reference evidence="8" key="1">
    <citation type="journal article" date="2019" name="Int. J. Syst. Evol. Microbiol.">
        <title>The Global Catalogue of Microorganisms (GCM) 10K type strain sequencing project: providing services to taxonomists for standard genome sequencing and annotation.</title>
        <authorList>
            <consortium name="The Broad Institute Genomics Platform"/>
            <consortium name="The Broad Institute Genome Sequencing Center for Infectious Disease"/>
            <person name="Wu L."/>
            <person name="Ma J."/>
        </authorList>
    </citation>
    <scope>NUCLEOTIDE SEQUENCE [LARGE SCALE GENOMIC DNA]</scope>
    <source>
        <strain evidence="8">JCM 14546</strain>
    </source>
</reference>
<protein>
    <recommendedName>
        <fullName evidence="9">Protein-S-isoprenylcysteine O-methyltransferase Ste14</fullName>
    </recommendedName>
</protein>
<evidence type="ECO:0000313" key="8">
    <source>
        <dbReference type="Proteomes" id="UP001500755"/>
    </source>
</evidence>
<sequence>MLTKGLAGATAATEDPGGATGTGAQGTCPGWFLAAPRLHALMDWIDRDPLLSHRPTFRDRISMTDSTAAALALGLYLFGLITAFGVRTWLHRRRSGSSGFRGLTGAPGSAEWWGGILFAAALVLGTAGPLLALTGITPPWPLPAGTHWAGLVVTVAGLLGVLAAQAGMGASWRIGVDATERTALVTTGAFALVRNPVFTAMLAALAGMVLLVPTPVSAAAPVVLLAAVELQVRCVEEPYLLRTHGDTYARYAARVGRFLPGIGRLRGCCEISIRRPAATTCCGRRLRISHIWWLPLDGAQLRNSLLKSPN</sequence>
<evidence type="ECO:0000256" key="6">
    <source>
        <dbReference type="SAM" id="Phobius"/>
    </source>
</evidence>